<dbReference type="SUPFAM" id="SSF47819">
    <property type="entry name" value="HRDC-like"/>
    <property type="match status" value="1"/>
</dbReference>
<dbReference type="GO" id="GO:0071039">
    <property type="term" value="P:nuclear polyadenylation-dependent CUT catabolic process"/>
    <property type="evidence" value="ECO:0007669"/>
    <property type="project" value="TreeGrafter"/>
</dbReference>
<evidence type="ECO:0000256" key="7">
    <source>
        <dbReference type="ARBA" id="ARBA00023242"/>
    </source>
</evidence>
<name>A0A8H7BCI4_9PLEO</name>
<dbReference type="Proteomes" id="UP000596902">
    <property type="component" value="Unassembled WGS sequence"/>
</dbReference>
<evidence type="ECO:0000313" key="12">
    <source>
        <dbReference type="Proteomes" id="UP000596902"/>
    </source>
</evidence>
<dbReference type="InterPro" id="IPR045092">
    <property type="entry name" value="Rrp6-like"/>
</dbReference>
<dbReference type="GO" id="GO:0071035">
    <property type="term" value="P:nuclear polyadenylation-dependent rRNA catabolic process"/>
    <property type="evidence" value="ECO:0007669"/>
    <property type="project" value="TreeGrafter"/>
</dbReference>
<dbReference type="GeneID" id="62198786"/>
<dbReference type="InterPro" id="IPR036397">
    <property type="entry name" value="RNaseH_sf"/>
</dbReference>
<feature type="compositionally biased region" description="Acidic residues" evidence="9">
    <location>
        <begin position="684"/>
        <end position="693"/>
    </location>
</feature>
<evidence type="ECO:0000256" key="4">
    <source>
        <dbReference type="ARBA" id="ARBA00022801"/>
    </source>
</evidence>
<evidence type="ECO:0000313" key="11">
    <source>
        <dbReference type="EMBL" id="KAF7681585.1"/>
    </source>
</evidence>
<evidence type="ECO:0000256" key="8">
    <source>
        <dbReference type="ARBA" id="ARBA00043957"/>
    </source>
</evidence>
<dbReference type="GO" id="GO:0000175">
    <property type="term" value="F:3'-5'-RNA exonuclease activity"/>
    <property type="evidence" value="ECO:0007669"/>
    <property type="project" value="InterPro"/>
</dbReference>
<reference evidence="11" key="1">
    <citation type="submission" date="2020-01" db="EMBL/GenBank/DDBJ databases">
        <authorList>
            <person name="Feng Z.H.Z."/>
        </authorList>
    </citation>
    <scope>NUCLEOTIDE SEQUENCE</scope>
    <source>
        <strain evidence="11">CBS107.38</strain>
    </source>
</reference>
<dbReference type="Gene3D" id="1.10.150.80">
    <property type="entry name" value="HRDC domain"/>
    <property type="match status" value="1"/>
</dbReference>
<dbReference type="GO" id="GO:0005730">
    <property type="term" value="C:nucleolus"/>
    <property type="evidence" value="ECO:0007669"/>
    <property type="project" value="TreeGrafter"/>
</dbReference>
<dbReference type="CDD" id="cd06147">
    <property type="entry name" value="Rrp6p_like_exo"/>
    <property type="match status" value="1"/>
</dbReference>
<dbReference type="GO" id="GO:0000176">
    <property type="term" value="C:nuclear exosome (RNase complex)"/>
    <property type="evidence" value="ECO:0007669"/>
    <property type="project" value="InterPro"/>
</dbReference>
<evidence type="ECO:0000256" key="2">
    <source>
        <dbReference type="ARBA" id="ARBA00022552"/>
    </source>
</evidence>
<dbReference type="InterPro" id="IPR012337">
    <property type="entry name" value="RNaseH-like_sf"/>
</dbReference>
<dbReference type="GO" id="GO:0071044">
    <property type="term" value="P:histone mRNA catabolic process"/>
    <property type="evidence" value="ECO:0007669"/>
    <property type="project" value="TreeGrafter"/>
</dbReference>
<dbReference type="EMBL" id="JAAABM010000001">
    <property type="protein sequence ID" value="KAF7681585.1"/>
    <property type="molecule type" value="Genomic_DNA"/>
</dbReference>
<dbReference type="PANTHER" id="PTHR12124:SF47">
    <property type="entry name" value="EXOSOME COMPONENT 10"/>
    <property type="match status" value="1"/>
</dbReference>
<dbReference type="GO" id="GO:0071038">
    <property type="term" value="P:TRAMP-dependent tRNA surveillance pathway"/>
    <property type="evidence" value="ECO:0007669"/>
    <property type="project" value="TreeGrafter"/>
</dbReference>
<feature type="region of interest" description="Disordered" evidence="9">
    <location>
        <begin position="740"/>
        <end position="790"/>
    </location>
</feature>
<keyword evidence="2" id="KW-0698">rRNA processing</keyword>
<evidence type="ECO:0000256" key="6">
    <source>
        <dbReference type="ARBA" id="ARBA00022839"/>
    </source>
</evidence>
<dbReference type="GO" id="GO:0003727">
    <property type="term" value="F:single-stranded RNA binding"/>
    <property type="evidence" value="ECO:0007669"/>
    <property type="project" value="TreeGrafter"/>
</dbReference>
<evidence type="ECO:0000256" key="1">
    <source>
        <dbReference type="ARBA" id="ARBA00004123"/>
    </source>
</evidence>
<dbReference type="InterPro" id="IPR049559">
    <property type="entry name" value="Rrp6p-like_exo"/>
</dbReference>
<evidence type="ECO:0000256" key="5">
    <source>
        <dbReference type="ARBA" id="ARBA00022835"/>
    </source>
</evidence>
<evidence type="ECO:0000256" key="3">
    <source>
        <dbReference type="ARBA" id="ARBA00022722"/>
    </source>
</evidence>
<dbReference type="FunFam" id="3.30.420.10:FF:000059">
    <property type="entry name" value="Exosome complex exonuclease Rrp6"/>
    <property type="match status" value="1"/>
</dbReference>
<dbReference type="GO" id="GO:0071051">
    <property type="term" value="P:poly(A)-dependent snoRNA 3'-end processing"/>
    <property type="evidence" value="ECO:0007669"/>
    <property type="project" value="TreeGrafter"/>
</dbReference>
<feature type="domain" description="HRDC" evidence="10">
    <location>
        <begin position="440"/>
        <end position="520"/>
    </location>
</feature>
<comment type="subcellular location">
    <subcellularLocation>
        <location evidence="1">Nucleus</location>
    </subcellularLocation>
</comment>
<gene>
    <name evidence="11" type="ORF">GT037_000561</name>
</gene>
<sequence>MDSFKTLQTEISAALKSTTKSASLIGAADISFQRSLNPEAGTQLDAQNARLLHLAQRLLENAAASSDAVGPKLPDVEAIDANWRGVVDVIDSLLEKADTSLDEYTGVVKRLSPATEQTTAKPRPNIADKKIIAKPQLKFEHLPANYESGGFRPLVTAKPHAKIPLEKCLETFKDRRGREQYPHPYQTEIETYEYPSTVYEYSEPQRYPPFESTTATLVDTPEELATMLSELKTAKEIAIDLEHHDNRSYIGMVSLMQISTRDKDWIVDTLKPWRRKLECLNEVFADPNILKVLHGAYMDIVWLQRDLGLYVVGLFDTYHAARALGYPGASLAYLLERHVQFTAQKQYQLADWRTRPLSKELFEYARADTHFLLYVYDNMRNELVEKSDFSNPEKNKVQDVLQKSKETALQRYEHPVYDMEMGLGAAGWYKLVSRTPVQFTPQQFSVFRAVHRWRDDLSRKEDESPLFIMPNHAVFSVARAIPADKAALFNAIQHVSHIIRAHADELVAVIAKAKEEGVGGPELHSVLQTIADMQREERAESYATAAKVAEATAAPAVEAAALESTVAVPATRASSSEFWGQLWKASQPLQQREIPTIDIGLALPLPPLTAEIFADAYGMTQAALKAEKPQHTFVPKEERPAEDQRTDTFVVRHLGSRKRKRGNAVEDEPSTTTPALDPMTNDEIMLDASEETPDADHAHAKAARKAARKQKKKDDAAARAASLNYGDEPVFDYANAKSVLHAENGDGKKKKKDKKKKSAAFAPFSGMSDAPKGLPRAQKEVPGRSKTFTR</sequence>
<feature type="compositionally biased region" description="Basic and acidic residues" evidence="9">
    <location>
        <begin position="628"/>
        <end position="646"/>
    </location>
</feature>
<organism evidence="11 12">
    <name type="scientific">Alternaria burnsii</name>
    <dbReference type="NCBI Taxonomy" id="1187904"/>
    <lineage>
        <taxon>Eukaryota</taxon>
        <taxon>Fungi</taxon>
        <taxon>Dikarya</taxon>
        <taxon>Ascomycota</taxon>
        <taxon>Pezizomycotina</taxon>
        <taxon>Dothideomycetes</taxon>
        <taxon>Pleosporomycetidae</taxon>
        <taxon>Pleosporales</taxon>
        <taxon>Pleosporineae</taxon>
        <taxon>Pleosporaceae</taxon>
        <taxon>Alternaria</taxon>
        <taxon>Alternaria sect. Alternaria</taxon>
    </lineage>
</organism>
<reference evidence="11" key="2">
    <citation type="submission" date="2020-08" db="EMBL/GenBank/DDBJ databases">
        <title>Draft Genome Sequence of Cumin Blight Pathogen Alternaria burnsii.</title>
        <authorList>
            <person name="Feng Z."/>
        </authorList>
    </citation>
    <scope>NUCLEOTIDE SEQUENCE</scope>
    <source>
        <strain evidence="11">CBS107.38</strain>
    </source>
</reference>
<dbReference type="FunFam" id="1.10.150.80:FF:000001">
    <property type="entry name" value="Putative exosome component 10"/>
    <property type="match status" value="1"/>
</dbReference>
<dbReference type="AlphaFoldDB" id="A0A8H7BCI4"/>
<proteinExistence type="inferred from homology"/>
<dbReference type="PANTHER" id="PTHR12124">
    <property type="entry name" value="POLYMYOSITIS/SCLERODERMA AUTOANTIGEN-RELATED"/>
    <property type="match status" value="1"/>
</dbReference>
<dbReference type="GO" id="GO:0071040">
    <property type="term" value="P:nuclear polyadenylation-dependent antisense transcript catabolic process"/>
    <property type="evidence" value="ECO:0007669"/>
    <property type="project" value="TreeGrafter"/>
</dbReference>
<comment type="similarity">
    <text evidence="8">Belongs to the exosome component 10/RRP6 family.</text>
</comment>
<dbReference type="RefSeq" id="XP_038791464.1">
    <property type="nucleotide sequence ID" value="XM_038925608.1"/>
</dbReference>
<protein>
    <submittedName>
        <fullName evidence="11">Exosome complex exonuclease rrp</fullName>
    </submittedName>
</protein>
<dbReference type="GO" id="GO:0071036">
    <property type="term" value="P:nuclear polyadenylation-dependent snoRNA catabolic process"/>
    <property type="evidence" value="ECO:0007669"/>
    <property type="project" value="TreeGrafter"/>
</dbReference>
<dbReference type="Pfam" id="PF08066">
    <property type="entry name" value="PMC2NT"/>
    <property type="match status" value="1"/>
</dbReference>
<keyword evidence="4" id="KW-0378">Hydrolase</keyword>
<feature type="compositionally biased region" description="Basic residues" evidence="9">
    <location>
        <begin position="700"/>
        <end position="711"/>
    </location>
</feature>
<keyword evidence="12" id="KW-1185">Reference proteome</keyword>
<dbReference type="Gene3D" id="3.30.420.10">
    <property type="entry name" value="Ribonuclease H-like superfamily/Ribonuclease H"/>
    <property type="match status" value="1"/>
</dbReference>
<keyword evidence="7" id="KW-0539">Nucleus</keyword>
<feature type="region of interest" description="Disordered" evidence="9">
    <location>
        <begin position="628"/>
        <end position="715"/>
    </location>
</feature>
<dbReference type="Pfam" id="PF00570">
    <property type="entry name" value="HRDC"/>
    <property type="match status" value="1"/>
</dbReference>
<dbReference type="InterPro" id="IPR010997">
    <property type="entry name" value="HRDC-like_sf"/>
</dbReference>
<evidence type="ECO:0000256" key="9">
    <source>
        <dbReference type="SAM" id="MobiDB-lite"/>
    </source>
</evidence>
<evidence type="ECO:0000259" key="10">
    <source>
        <dbReference type="PROSITE" id="PS50967"/>
    </source>
</evidence>
<keyword evidence="3" id="KW-0540">Nuclease</keyword>
<keyword evidence="5" id="KW-0271">Exosome</keyword>
<dbReference type="GO" id="GO:0000166">
    <property type="term" value="F:nucleotide binding"/>
    <property type="evidence" value="ECO:0007669"/>
    <property type="project" value="InterPro"/>
</dbReference>
<dbReference type="SUPFAM" id="SSF53098">
    <property type="entry name" value="Ribonuclease H-like"/>
    <property type="match status" value="1"/>
</dbReference>
<dbReference type="InterPro" id="IPR002121">
    <property type="entry name" value="HRDC_dom"/>
</dbReference>
<dbReference type="SMART" id="SM00474">
    <property type="entry name" value="35EXOc"/>
    <property type="match status" value="1"/>
</dbReference>
<keyword evidence="6 11" id="KW-0269">Exonuclease</keyword>
<dbReference type="PROSITE" id="PS50967">
    <property type="entry name" value="HRDC"/>
    <property type="match status" value="1"/>
</dbReference>
<feature type="compositionally biased region" description="Basic residues" evidence="9">
    <location>
        <begin position="748"/>
        <end position="758"/>
    </location>
</feature>
<dbReference type="Pfam" id="PF01612">
    <property type="entry name" value="DNA_pol_A_exo1"/>
    <property type="match status" value="1"/>
</dbReference>
<dbReference type="InterPro" id="IPR012588">
    <property type="entry name" value="Exosome-assoc_fac_Rrp6_N"/>
</dbReference>
<dbReference type="InterPro" id="IPR044876">
    <property type="entry name" value="HRDC_dom_sf"/>
</dbReference>
<accession>A0A8H7BCI4</accession>
<dbReference type="InterPro" id="IPR002562">
    <property type="entry name" value="3'-5'_exonuclease_dom"/>
</dbReference>
<dbReference type="GO" id="GO:0000467">
    <property type="term" value="P:exonucleolytic trimming to generate mature 3'-end of 5.8S rRNA from tricistronic rRNA transcript (SSU-rRNA, 5.8S rRNA, LSU-rRNA)"/>
    <property type="evidence" value="ECO:0007669"/>
    <property type="project" value="InterPro"/>
</dbReference>
<dbReference type="GO" id="GO:0071037">
    <property type="term" value="P:nuclear polyadenylation-dependent snRNA catabolic process"/>
    <property type="evidence" value="ECO:0007669"/>
    <property type="project" value="TreeGrafter"/>
</dbReference>
<comment type="caution">
    <text evidence="11">The sequence shown here is derived from an EMBL/GenBank/DDBJ whole genome shotgun (WGS) entry which is preliminary data.</text>
</comment>